<dbReference type="EMBL" id="BAAAVI010000010">
    <property type="protein sequence ID" value="GAA2859947.1"/>
    <property type="molecule type" value="Genomic_DNA"/>
</dbReference>
<comment type="caution">
    <text evidence="2">The sequence shown here is derived from an EMBL/GenBank/DDBJ whole genome shotgun (WGS) entry which is preliminary data.</text>
</comment>
<feature type="transmembrane region" description="Helical" evidence="1">
    <location>
        <begin position="21"/>
        <end position="44"/>
    </location>
</feature>
<keyword evidence="1" id="KW-0472">Membrane</keyword>
<organism evidence="2 3">
    <name type="scientific">Streptosporangium fragile</name>
    <dbReference type="NCBI Taxonomy" id="46186"/>
    <lineage>
        <taxon>Bacteria</taxon>
        <taxon>Bacillati</taxon>
        <taxon>Actinomycetota</taxon>
        <taxon>Actinomycetes</taxon>
        <taxon>Streptosporangiales</taxon>
        <taxon>Streptosporangiaceae</taxon>
        <taxon>Streptosporangium</taxon>
    </lineage>
</organism>
<reference evidence="3" key="1">
    <citation type="journal article" date="2019" name="Int. J. Syst. Evol. Microbiol.">
        <title>The Global Catalogue of Microorganisms (GCM) 10K type strain sequencing project: providing services to taxonomists for standard genome sequencing and annotation.</title>
        <authorList>
            <consortium name="The Broad Institute Genomics Platform"/>
            <consortium name="The Broad Institute Genome Sequencing Center for Infectious Disease"/>
            <person name="Wu L."/>
            <person name="Ma J."/>
        </authorList>
    </citation>
    <scope>NUCLEOTIDE SEQUENCE [LARGE SCALE GENOMIC DNA]</scope>
    <source>
        <strain evidence="3">JCM 6242</strain>
    </source>
</reference>
<evidence type="ECO:0000313" key="2">
    <source>
        <dbReference type="EMBL" id="GAA2859947.1"/>
    </source>
</evidence>
<dbReference type="Proteomes" id="UP001500831">
    <property type="component" value="Unassembled WGS sequence"/>
</dbReference>
<evidence type="ECO:0000313" key="3">
    <source>
        <dbReference type="Proteomes" id="UP001500831"/>
    </source>
</evidence>
<keyword evidence="3" id="KW-1185">Reference proteome</keyword>
<accession>A0ABP6IBP0</accession>
<gene>
    <name evidence="2" type="ORF">GCM10010517_18520</name>
</gene>
<proteinExistence type="predicted"/>
<protein>
    <submittedName>
        <fullName evidence="2">Uncharacterized protein</fullName>
    </submittedName>
</protein>
<name>A0ABP6IBP0_9ACTN</name>
<keyword evidence="1" id="KW-1133">Transmembrane helix</keyword>
<sequence>MRRDRTRQFRRPNRVAERLPRSFAEALPLSVAAVVAVVTALATLHLTEQVVSYNHKVTGKNRQRRQTGLNRYEGD</sequence>
<keyword evidence="1" id="KW-0812">Transmembrane</keyword>
<evidence type="ECO:0000256" key="1">
    <source>
        <dbReference type="SAM" id="Phobius"/>
    </source>
</evidence>